<accession>A0A3N4KH90</accession>
<keyword evidence="3" id="KW-1185">Reference proteome</keyword>
<evidence type="ECO:0000313" key="3">
    <source>
        <dbReference type="Proteomes" id="UP000277580"/>
    </source>
</evidence>
<gene>
    <name evidence="2" type="ORF">P167DRAFT_566923</name>
</gene>
<feature type="compositionally biased region" description="Basic and acidic residues" evidence="1">
    <location>
        <begin position="297"/>
        <end position="337"/>
    </location>
</feature>
<sequence length="564" mass="62610">MAAMDYVHRPPPLTESGEEMSFYEGFEDQHHLLLSWVLHNGYTESPQGVRQPNNLFQKHPLAVTILDAALEVSITQSTIRRFSERALPVALARYVESNSAGLSGFRMNVLWAAAERYADMMIADAAVGGDERHVIDENPSFPLVIQERRPKDAVYIQDVNLATFCAVNAEFEKIRELLKHTIRLALDKACKAQGVELVIYLSTVVLSDRDSCEPEGSCLQEEEEDLHLDDKEHPEDPKSTEEHKDDHEMPDATVDTAMGNKSEDSGSDSDSDSEISYYGCCPRARTRSPTYSPNDGSPRDGSLHDGSPHEETPRDGRGDGSPHHDSEKNRDQEKPDEPYFEDFTGASFTTANAIQPSDLNRGWKPYQLQLPTRNIMINGKWICVEVPERKLSPTITVDMLQDYPKPVNLGYLSERPGGSGGKPEKRRANMPGGKTDEPTEVAAAAKPKPPKKTSKQWIKQQKLANKALEERVKQNKRKAPEEVEAWDYSTGKAPKNLAEFMRDAENGDVEMAAAAATTGVAESAGTQGDGEDGVKRRIWLRGRVPGEGDGCEIIKRAANREVVE</sequence>
<reference evidence="2 3" key="1">
    <citation type="journal article" date="2018" name="Nat. Ecol. Evol.">
        <title>Pezizomycetes genomes reveal the molecular basis of ectomycorrhizal truffle lifestyle.</title>
        <authorList>
            <person name="Murat C."/>
            <person name="Payen T."/>
            <person name="Noel B."/>
            <person name="Kuo A."/>
            <person name="Morin E."/>
            <person name="Chen J."/>
            <person name="Kohler A."/>
            <person name="Krizsan K."/>
            <person name="Balestrini R."/>
            <person name="Da Silva C."/>
            <person name="Montanini B."/>
            <person name="Hainaut M."/>
            <person name="Levati E."/>
            <person name="Barry K.W."/>
            <person name="Belfiori B."/>
            <person name="Cichocki N."/>
            <person name="Clum A."/>
            <person name="Dockter R.B."/>
            <person name="Fauchery L."/>
            <person name="Guy J."/>
            <person name="Iotti M."/>
            <person name="Le Tacon F."/>
            <person name="Lindquist E.A."/>
            <person name="Lipzen A."/>
            <person name="Malagnac F."/>
            <person name="Mello A."/>
            <person name="Molinier V."/>
            <person name="Miyauchi S."/>
            <person name="Poulain J."/>
            <person name="Riccioni C."/>
            <person name="Rubini A."/>
            <person name="Sitrit Y."/>
            <person name="Splivallo R."/>
            <person name="Traeger S."/>
            <person name="Wang M."/>
            <person name="Zifcakova L."/>
            <person name="Wipf D."/>
            <person name="Zambonelli A."/>
            <person name="Paolocci F."/>
            <person name="Nowrousian M."/>
            <person name="Ottonello S."/>
            <person name="Baldrian P."/>
            <person name="Spatafora J.W."/>
            <person name="Henrissat B."/>
            <person name="Nagy L.G."/>
            <person name="Aury J.M."/>
            <person name="Wincker P."/>
            <person name="Grigoriev I.V."/>
            <person name="Bonfante P."/>
            <person name="Martin F.M."/>
        </authorList>
    </citation>
    <scope>NUCLEOTIDE SEQUENCE [LARGE SCALE GENOMIC DNA]</scope>
    <source>
        <strain evidence="2 3">CCBAS932</strain>
    </source>
</reference>
<organism evidence="2 3">
    <name type="scientific">Morchella conica CCBAS932</name>
    <dbReference type="NCBI Taxonomy" id="1392247"/>
    <lineage>
        <taxon>Eukaryota</taxon>
        <taxon>Fungi</taxon>
        <taxon>Dikarya</taxon>
        <taxon>Ascomycota</taxon>
        <taxon>Pezizomycotina</taxon>
        <taxon>Pezizomycetes</taxon>
        <taxon>Pezizales</taxon>
        <taxon>Morchellaceae</taxon>
        <taxon>Morchella</taxon>
    </lineage>
</organism>
<dbReference type="OrthoDB" id="5397784at2759"/>
<evidence type="ECO:0000256" key="1">
    <source>
        <dbReference type="SAM" id="MobiDB-lite"/>
    </source>
</evidence>
<dbReference type="AlphaFoldDB" id="A0A3N4KH90"/>
<feature type="region of interest" description="Disordered" evidence="1">
    <location>
        <begin position="210"/>
        <end position="342"/>
    </location>
</feature>
<protein>
    <submittedName>
        <fullName evidence="2">Uncharacterized protein</fullName>
    </submittedName>
</protein>
<dbReference type="EMBL" id="ML119147">
    <property type="protein sequence ID" value="RPB09897.1"/>
    <property type="molecule type" value="Genomic_DNA"/>
</dbReference>
<feature type="compositionally biased region" description="Basic and acidic residues" evidence="1">
    <location>
        <begin position="228"/>
        <end position="250"/>
    </location>
</feature>
<name>A0A3N4KH90_9PEZI</name>
<dbReference type="InParanoid" id="A0A3N4KH90"/>
<dbReference type="Proteomes" id="UP000277580">
    <property type="component" value="Unassembled WGS sequence"/>
</dbReference>
<proteinExistence type="predicted"/>
<feature type="region of interest" description="Disordered" evidence="1">
    <location>
        <begin position="411"/>
        <end position="457"/>
    </location>
</feature>
<evidence type="ECO:0000313" key="2">
    <source>
        <dbReference type="EMBL" id="RPB09897.1"/>
    </source>
</evidence>